<protein>
    <submittedName>
        <fullName evidence="9">O-antigen polymerase</fullName>
    </submittedName>
</protein>
<dbReference type="InterPro" id="IPR051533">
    <property type="entry name" value="WaaL-like"/>
</dbReference>
<evidence type="ECO:0000256" key="5">
    <source>
        <dbReference type="SAM" id="MobiDB-lite"/>
    </source>
</evidence>
<feature type="domain" description="DUF5935" evidence="8">
    <location>
        <begin position="1"/>
        <end position="186"/>
    </location>
</feature>
<feature type="transmembrane region" description="Helical" evidence="6">
    <location>
        <begin position="43"/>
        <end position="63"/>
    </location>
</feature>
<feature type="transmembrane region" description="Helical" evidence="6">
    <location>
        <begin position="303"/>
        <end position="320"/>
    </location>
</feature>
<organism evidence="9 10">
    <name type="scientific">Zoogloea oryzae</name>
    <dbReference type="NCBI Taxonomy" id="310767"/>
    <lineage>
        <taxon>Bacteria</taxon>
        <taxon>Pseudomonadati</taxon>
        <taxon>Pseudomonadota</taxon>
        <taxon>Betaproteobacteria</taxon>
        <taxon>Rhodocyclales</taxon>
        <taxon>Zoogloeaceae</taxon>
        <taxon>Zoogloea</taxon>
    </lineage>
</organism>
<dbReference type="RefSeq" id="WP_284186561.1">
    <property type="nucleotide sequence ID" value="NZ_BSPX01000003.1"/>
</dbReference>
<comment type="subcellular location">
    <subcellularLocation>
        <location evidence="1">Membrane</location>
        <topology evidence="1">Multi-pass membrane protein</topology>
    </subcellularLocation>
</comment>
<evidence type="ECO:0000259" key="7">
    <source>
        <dbReference type="Pfam" id="PF04932"/>
    </source>
</evidence>
<evidence type="ECO:0000259" key="8">
    <source>
        <dbReference type="Pfam" id="PF19358"/>
    </source>
</evidence>
<keyword evidence="3 6" id="KW-1133">Transmembrane helix</keyword>
<feature type="transmembrane region" description="Helical" evidence="6">
    <location>
        <begin position="75"/>
        <end position="94"/>
    </location>
</feature>
<accession>A0ABQ6F8T3</accession>
<keyword evidence="10" id="KW-1185">Reference proteome</keyword>
<dbReference type="InterPro" id="IPR045979">
    <property type="entry name" value="DUF5935"/>
</dbReference>
<evidence type="ECO:0000256" key="6">
    <source>
        <dbReference type="SAM" id="Phobius"/>
    </source>
</evidence>
<name>A0ABQ6F8T3_9RHOO</name>
<feature type="transmembrane region" description="Helical" evidence="6">
    <location>
        <begin position="380"/>
        <end position="401"/>
    </location>
</feature>
<dbReference type="PANTHER" id="PTHR37422:SF13">
    <property type="entry name" value="LIPOPOLYSACCHARIDE BIOSYNTHESIS PROTEIN PA4999-RELATED"/>
    <property type="match status" value="1"/>
</dbReference>
<sequence>MRDILVLLLFSYGALRALKSPYNGALLWVWIGLMNPHRLGWGFAYTMPLAMISAVLIVIAMAAHPKHVSAPTAPPVTVLAIFVAWMGITTLTAIHQPESLSIYLDVIKVLMMVLVVASTMQTREQITGFVGVTAMSIAYFGAKGGLFTLMTGGSFRVWGPPQSVVEGNNELAVALVITIPLLYFLSLQVEKVVTLPVLRPIGKTWVRRGLYVTMFLCAVAAIGSHSRGALLSIAAMFSVFWWRSKSKLSIGLVLLILSPAMVYFMPEEWTSRMETIKTYDQDESALGRLNAWMMAINIANSRVLGAGFLTNTPIIYQMYAPNSNFILVAHSIYFQVLGQHGYIGLILYLLFWGLTYRTAGRLMKYAVDRPDFEWAGQLGSMVKVSLIGFAVGGAFLSLAYWDMPFYFMAMVVMTEKWIKKRLAEESATAGATPAGQSPAQAGVGRLQATSS</sequence>
<evidence type="ECO:0000256" key="2">
    <source>
        <dbReference type="ARBA" id="ARBA00022692"/>
    </source>
</evidence>
<feature type="transmembrane region" description="Helical" evidence="6">
    <location>
        <begin position="129"/>
        <end position="151"/>
    </location>
</feature>
<dbReference type="EMBL" id="BSPX01000003">
    <property type="protein sequence ID" value="GLT21005.1"/>
    <property type="molecule type" value="Genomic_DNA"/>
</dbReference>
<dbReference type="InterPro" id="IPR017528">
    <property type="entry name" value="CHP03097O-antigen_lig-rel"/>
</dbReference>
<dbReference type="Pfam" id="PF04932">
    <property type="entry name" value="Wzy_C"/>
    <property type="match status" value="1"/>
</dbReference>
<comment type="caution">
    <text evidence="9">The sequence shown here is derived from an EMBL/GenBank/DDBJ whole genome shotgun (WGS) entry which is preliminary data.</text>
</comment>
<dbReference type="Proteomes" id="UP001157167">
    <property type="component" value="Unassembled WGS sequence"/>
</dbReference>
<feature type="transmembrane region" description="Helical" evidence="6">
    <location>
        <begin position="210"/>
        <end position="242"/>
    </location>
</feature>
<dbReference type="NCBIfam" id="TIGR03097">
    <property type="entry name" value="PEP_O_lig_1"/>
    <property type="match status" value="1"/>
</dbReference>
<keyword evidence="2 6" id="KW-0812">Transmembrane</keyword>
<feature type="domain" description="O-antigen ligase-related" evidence="7">
    <location>
        <begin position="213"/>
        <end position="349"/>
    </location>
</feature>
<dbReference type="Pfam" id="PF19358">
    <property type="entry name" value="DUF5935"/>
    <property type="match status" value="1"/>
</dbReference>
<evidence type="ECO:0000256" key="4">
    <source>
        <dbReference type="ARBA" id="ARBA00023136"/>
    </source>
</evidence>
<dbReference type="PANTHER" id="PTHR37422">
    <property type="entry name" value="TEICHURONIC ACID BIOSYNTHESIS PROTEIN TUAE"/>
    <property type="match status" value="1"/>
</dbReference>
<feature type="transmembrane region" description="Helical" evidence="6">
    <location>
        <begin position="171"/>
        <end position="189"/>
    </location>
</feature>
<evidence type="ECO:0000256" key="3">
    <source>
        <dbReference type="ARBA" id="ARBA00022989"/>
    </source>
</evidence>
<keyword evidence="4 6" id="KW-0472">Membrane</keyword>
<feature type="transmembrane region" description="Helical" evidence="6">
    <location>
        <begin position="100"/>
        <end position="117"/>
    </location>
</feature>
<dbReference type="InterPro" id="IPR007016">
    <property type="entry name" value="O-antigen_ligase-rel_domated"/>
</dbReference>
<feature type="region of interest" description="Disordered" evidence="5">
    <location>
        <begin position="428"/>
        <end position="451"/>
    </location>
</feature>
<proteinExistence type="predicted"/>
<feature type="transmembrane region" description="Helical" evidence="6">
    <location>
        <begin position="248"/>
        <end position="265"/>
    </location>
</feature>
<feature type="transmembrane region" description="Helical" evidence="6">
    <location>
        <begin position="340"/>
        <end position="359"/>
    </location>
</feature>
<reference evidence="10" key="1">
    <citation type="journal article" date="2019" name="Int. J. Syst. Evol. Microbiol.">
        <title>The Global Catalogue of Microorganisms (GCM) 10K type strain sequencing project: providing services to taxonomists for standard genome sequencing and annotation.</title>
        <authorList>
            <consortium name="The Broad Institute Genomics Platform"/>
            <consortium name="The Broad Institute Genome Sequencing Center for Infectious Disease"/>
            <person name="Wu L."/>
            <person name="Ma J."/>
        </authorList>
    </citation>
    <scope>NUCLEOTIDE SEQUENCE [LARGE SCALE GENOMIC DNA]</scope>
    <source>
        <strain evidence="10">NBRC 102407</strain>
    </source>
</reference>
<evidence type="ECO:0000313" key="10">
    <source>
        <dbReference type="Proteomes" id="UP001157167"/>
    </source>
</evidence>
<gene>
    <name evidence="9" type="ORF">GCM10007933_04570</name>
</gene>
<evidence type="ECO:0000313" key="9">
    <source>
        <dbReference type="EMBL" id="GLT21005.1"/>
    </source>
</evidence>
<evidence type="ECO:0000256" key="1">
    <source>
        <dbReference type="ARBA" id="ARBA00004141"/>
    </source>
</evidence>